<feature type="domain" description="HTH tetR-type" evidence="5">
    <location>
        <begin position="13"/>
        <end position="73"/>
    </location>
</feature>
<sequence>MTAPARGRRLDPDARREEIVAGALRLFAAHPYAAVSTTDLAQEAGVARGLINHYFGTKRGLYLEVVRRLTTIPEVAVAELPPGTVDVRAGAAVDWFLDAVERHRGLWLSVGTGAAGDIDVDAILAEADEIAADRVLAALTPDAPDDPYRARVRSFFGLVRSASREWLVRGTLDRAGTRALLVDVLLAVLSGPAHLDSQV</sequence>
<dbReference type="InterPro" id="IPR001647">
    <property type="entry name" value="HTH_TetR"/>
</dbReference>
<dbReference type="PANTHER" id="PTHR30055">
    <property type="entry name" value="HTH-TYPE TRANSCRIPTIONAL REGULATOR RUTR"/>
    <property type="match status" value="1"/>
</dbReference>
<keyword evidence="2 4" id="KW-0238">DNA-binding</keyword>
<proteinExistence type="predicted"/>
<feature type="DNA-binding region" description="H-T-H motif" evidence="4">
    <location>
        <begin position="36"/>
        <end position="55"/>
    </location>
</feature>
<dbReference type="SUPFAM" id="SSF46689">
    <property type="entry name" value="Homeodomain-like"/>
    <property type="match status" value="1"/>
</dbReference>
<evidence type="ECO:0000259" key="5">
    <source>
        <dbReference type="PROSITE" id="PS50977"/>
    </source>
</evidence>
<organism evidence="6 7">
    <name type="scientific">Actinomycetospora flava</name>
    <dbReference type="NCBI Taxonomy" id="3129232"/>
    <lineage>
        <taxon>Bacteria</taxon>
        <taxon>Bacillati</taxon>
        <taxon>Actinomycetota</taxon>
        <taxon>Actinomycetes</taxon>
        <taxon>Pseudonocardiales</taxon>
        <taxon>Pseudonocardiaceae</taxon>
        <taxon>Actinomycetospora</taxon>
    </lineage>
</organism>
<evidence type="ECO:0000256" key="2">
    <source>
        <dbReference type="ARBA" id="ARBA00023125"/>
    </source>
</evidence>
<dbReference type="PANTHER" id="PTHR30055:SF234">
    <property type="entry name" value="HTH-TYPE TRANSCRIPTIONAL REGULATOR BETI"/>
    <property type="match status" value="1"/>
</dbReference>
<evidence type="ECO:0000313" key="6">
    <source>
        <dbReference type="EMBL" id="MEJ2862945.1"/>
    </source>
</evidence>
<dbReference type="Pfam" id="PF00440">
    <property type="entry name" value="TetR_N"/>
    <property type="match status" value="1"/>
</dbReference>
<protein>
    <submittedName>
        <fullName evidence="6">Helix-turn-helix domain-containing protein</fullName>
    </submittedName>
</protein>
<dbReference type="InterPro" id="IPR009057">
    <property type="entry name" value="Homeodomain-like_sf"/>
</dbReference>
<keyword evidence="1" id="KW-0805">Transcription regulation</keyword>
<evidence type="ECO:0000256" key="1">
    <source>
        <dbReference type="ARBA" id="ARBA00023015"/>
    </source>
</evidence>
<keyword evidence="7" id="KW-1185">Reference proteome</keyword>
<comment type="caution">
    <text evidence="6">The sequence shown here is derived from an EMBL/GenBank/DDBJ whole genome shotgun (WGS) entry which is preliminary data.</text>
</comment>
<dbReference type="Proteomes" id="UP001369736">
    <property type="component" value="Unassembled WGS sequence"/>
</dbReference>
<dbReference type="PRINTS" id="PR00455">
    <property type="entry name" value="HTHTETR"/>
</dbReference>
<keyword evidence="3" id="KW-0804">Transcription</keyword>
<evidence type="ECO:0000313" key="7">
    <source>
        <dbReference type="Proteomes" id="UP001369736"/>
    </source>
</evidence>
<dbReference type="EMBL" id="JBBEGM010000007">
    <property type="protein sequence ID" value="MEJ2862945.1"/>
    <property type="molecule type" value="Genomic_DNA"/>
</dbReference>
<accession>A0ABU8M6J4</accession>
<evidence type="ECO:0000256" key="3">
    <source>
        <dbReference type="ARBA" id="ARBA00023163"/>
    </source>
</evidence>
<dbReference type="InterPro" id="IPR050109">
    <property type="entry name" value="HTH-type_TetR-like_transc_reg"/>
</dbReference>
<dbReference type="RefSeq" id="WP_337704316.1">
    <property type="nucleotide sequence ID" value="NZ_JBBEGM010000007.1"/>
</dbReference>
<dbReference type="Gene3D" id="1.10.357.10">
    <property type="entry name" value="Tetracycline Repressor, domain 2"/>
    <property type="match status" value="1"/>
</dbReference>
<reference evidence="6 7" key="1">
    <citation type="submission" date="2024-03" db="EMBL/GenBank/DDBJ databases">
        <title>Actinomycetospora sp. OC33-EN07, a novel actinomycete isolated from wild orchid (Aerides multiflora).</title>
        <authorList>
            <person name="Suriyachadkun C."/>
        </authorList>
    </citation>
    <scope>NUCLEOTIDE SEQUENCE [LARGE SCALE GENOMIC DNA]</scope>
    <source>
        <strain evidence="6 7">OC33-EN07</strain>
    </source>
</reference>
<dbReference type="PROSITE" id="PS50977">
    <property type="entry name" value="HTH_TETR_2"/>
    <property type="match status" value="1"/>
</dbReference>
<gene>
    <name evidence="6" type="ORF">WCD58_17385</name>
</gene>
<evidence type="ECO:0000256" key="4">
    <source>
        <dbReference type="PROSITE-ProRule" id="PRU00335"/>
    </source>
</evidence>
<name>A0ABU8M6J4_9PSEU</name>